<organism evidence="13 14">
    <name type="scientific">Brachyspira hyodysenteriae ATCC 27164</name>
    <dbReference type="NCBI Taxonomy" id="1266923"/>
    <lineage>
        <taxon>Bacteria</taxon>
        <taxon>Pseudomonadati</taxon>
        <taxon>Spirochaetota</taxon>
        <taxon>Spirochaetia</taxon>
        <taxon>Brachyspirales</taxon>
        <taxon>Brachyspiraceae</taxon>
        <taxon>Brachyspira</taxon>
    </lineage>
</organism>
<evidence type="ECO:0000256" key="2">
    <source>
        <dbReference type="ARBA" id="ARBA00022475"/>
    </source>
</evidence>
<dbReference type="GO" id="GO:0004888">
    <property type="term" value="F:transmembrane signaling receptor activity"/>
    <property type="evidence" value="ECO:0007669"/>
    <property type="project" value="TreeGrafter"/>
</dbReference>
<keyword evidence="4 10" id="KW-0812">Transmembrane</keyword>
<dbReference type="InterPro" id="IPR003660">
    <property type="entry name" value="HAMP_dom"/>
</dbReference>
<evidence type="ECO:0000256" key="4">
    <source>
        <dbReference type="ARBA" id="ARBA00022692"/>
    </source>
</evidence>
<evidence type="ECO:0000259" key="11">
    <source>
        <dbReference type="PROSITE" id="PS50111"/>
    </source>
</evidence>
<keyword evidence="9" id="KW-0175">Coiled coil</keyword>
<evidence type="ECO:0000256" key="1">
    <source>
        <dbReference type="ARBA" id="ARBA00004651"/>
    </source>
</evidence>
<dbReference type="Gene3D" id="3.30.450.20">
    <property type="entry name" value="PAS domain"/>
    <property type="match status" value="1"/>
</dbReference>
<reference evidence="14" key="1">
    <citation type="journal article" date="2016" name="Genome Announc.">
        <title>Complete Genome Sequence of Brachyspira hyodysenteriae Type Strain B78 (ATCC 27164).</title>
        <authorList>
            <person name="Mirajkar N.S."/>
            <person name="Johnson T.J."/>
            <person name="Gebhart C.J."/>
        </authorList>
    </citation>
    <scope>NUCLEOTIDE SEQUENCE [LARGE SCALE GENOMIC DNA]</scope>
    <source>
        <strain evidence="14">B78</strain>
    </source>
</reference>
<feature type="coiled-coil region" evidence="9">
    <location>
        <begin position="600"/>
        <end position="627"/>
    </location>
</feature>
<evidence type="ECO:0000256" key="6">
    <source>
        <dbReference type="ARBA" id="ARBA00023136"/>
    </source>
</evidence>
<dbReference type="InterPro" id="IPR033479">
    <property type="entry name" value="dCache_1"/>
</dbReference>
<dbReference type="Pfam" id="PF00015">
    <property type="entry name" value="MCPsignal"/>
    <property type="match status" value="1"/>
</dbReference>
<sequence>MRINNLSFRIPFIISIMFILCMSIIVLIITIISSNSIEDTAIKGLRVAAKSYSDMIDLYLTEKRLVMDLYSKDPNLSRYLVNPTEENKLAAEESLKEFTREVADTQVFYNYSLVNFNANIILDSIGGKLLHINYGKDSPDWIRFRDTGFDFAGRDLIQPSSANPLNAICVIWKGVKDENGRVVGVLNSSINWMKFIADYIMPSQLGETGSIMIIDKNRNIIAHNDTNKLYIYESNIIGTSAYERKPETIREKEDKFFQYVLDTKEGILEYVDDDNVSEIALFNPINNTPWYLIVSYSQNEIYGDKNKLTKIVIIIAVIMSVIICCIGKLIARSIILPLNMVVNEADNISKGYIDNNNTNISCNVRKDEIGSLMCSFYNMKAALIEAVKVANSIAVDAKDKAGEISSKNSKLHAETESNSYKMQETSSITNNIGNSVLETTNYANELIDIMKEANNSIDMADSSITEAADNANSVSEASNKIKDITNVIENIAFQTNILALNASVEAARAGENGRGFSVVANEVRNLAQSTSGSVKDISSLIEESQKRIELAAKSTNQSKELFNDMKGKIEKAYSLLSSFSSALKLQKDGIDSINSHIINIEDSSKNNTKLAEDVSEISEELEELSIKLEDAMSFFKIKNDNKQ</sequence>
<evidence type="ECO:0000313" key="14">
    <source>
        <dbReference type="Proteomes" id="UP000092328"/>
    </source>
</evidence>
<feature type="transmembrane region" description="Helical" evidence="10">
    <location>
        <begin position="12"/>
        <end position="32"/>
    </location>
</feature>
<dbReference type="CDD" id="cd18774">
    <property type="entry name" value="PDC2_HK_sensor"/>
    <property type="match status" value="1"/>
</dbReference>
<dbReference type="GO" id="GO:0006935">
    <property type="term" value="P:chemotaxis"/>
    <property type="evidence" value="ECO:0007669"/>
    <property type="project" value="UniProtKB-KW"/>
</dbReference>
<dbReference type="Gene3D" id="6.10.340.10">
    <property type="match status" value="1"/>
</dbReference>
<name>A0A3B6VX70_BRAHO</name>
<feature type="domain" description="HAMP" evidence="12">
    <location>
        <begin position="332"/>
        <end position="388"/>
    </location>
</feature>
<dbReference type="SUPFAM" id="SSF58104">
    <property type="entry name" value="Methyl-accepting chemotaxis protein (MCP) signaling domain"/>
    <property type="match status" value="1"/>
</dbReference>
<dbReference type="PROSITE" id="PS50111">
    <property type="entry name" value="CHEMOTAXIS_TRANSDUC_2"/>
    <property type="match status" value="1"/>
</dbReference>
<evidence type="ECO:0000256" key="9">
    <source>
        <dbReference type="SAM" id="Coils"/>
    </source>
</evidence>
<dbReference type="RefSeq" id="WP_020063932.1">
    <property type="nucleotide sequence ID" value="NZ_CP015910.2"/>
</dbReference>
<feature type="transmembrane region" description="Helical" evidence="10">
    <location>
        <begin position="311"/>
        <end position="331"/>
    </location>
</feature>
<keyword evidence="8" id="KW-0807">Transducer</keyword>
<dbReference type="PANTHER" id="PTHR43531">
    <property type="entry name" value="PROTEIN ICFG"/>
    <property type="match status" value="1"/>
</dbReference>
<reference evidence="14" key="2">
    <citation type="journal article" date="2017" name="Genome Announc.">
        <title>Correction for Mirajkar et al., Complete Genome Sequence of Brachyspira hyodysenteriae Type Strain B78 (ATCC 27164).</title>
        <authorList>
            <person name="Mirajkar N.S."/>
            <person name="Johnson T.J."/>
            <person name="Gebhart C.J."/>
        </authorList>
    </citation>
    <scope>NUCLEOTIDE SEQUENCE [LARGE SCALE GENOMIC DNA]</scope>
    <source>
        <strain evidence="14">B78</strain>
    </source>
</reference>
<keyword evidence="14" id="KW-1185">Reference proteome</keyword>
<dbReference type="GO" id="GO:0005886">
    <property type="term" value="C:plasma membrane"/>
    <property type="evidence" value="ECO:0007669"/>
    <property type="project" value="UniProtKB-SubCell"/>
</dbReference>
<evidence type="ECO:0000256" key="7">
    <source>
        <dbReference type="ARBA" id="ARBA00029447"/>
    </source>
</evidence>
<accession>A0A3B6VX70</accession>
<dbReference type="OrthoDB" id="304550at2"/>
<keyword evidence="2" id="KW-1003">Cell membrane</keyword>
<dbReference type="KEGG" id="bhd:BHYOB78_11125"/>
<evidence type="ECO:0000256" key="10">
    <source>
        <dbReference type="SAM" id="Phobius"/>
    </source>
</evidence>
<feature type="domain" description="Methyl-accepting transducer" evidence="11">
    <location>
        <begin position="393"/>
        <end position="622"/>
    </location>
</feature>
<keyword evidence="6 10" id="KW-0472">Membrane</keyword>
<keyword evidence="5 10" id="KW-1133">Transmembrane helix</keyword>
<dbReference type="Pfam" id="PF02743">
    <property type="entry name" value="dCache_1"/>
    <property type="match status" value="1"/>
</dbReference>
<dbReference type="InterPro" id="IPR051310">
    <property type="entry name" value="MCP_chemotaxis"/>
</dbReference>
<dbReference type="PANTHER" id="PTHR43531:SF11">
    <property type="entry name" value="METHYL-ACCEPTING CHEMOTAXIS PROTEIN 3"/>
    <property type="match status" value="1"/>
</dbReference>
<dbReference type="Gene3D" id="1.10.287.950">
    <property type="entry name" value="Methyl-accepting chemotaxis protein"/>
    <property type="match status" value="1"/>
</dbReference>
<proteinExistence type="inferred from homology"/>
<evidence type="ECO:0000256" key="5">
    <source>
        <dbReference type="ARBA" id="ARBA00022989"/>
    </source>
</evidence>
<dbReference type="PROSITE" id="PS50885">
    <property type="entry name" value="HAMP"/>
    <property type="match status" value="1"/>
</dbReference>
<comment type="similarity">
    <text evidence="7">Belongs to the methyl-accepting chemotaxis (MCP) protein family.</text>
</comment>
<dbReference type="EMBL" id="CP015910">
    <property type="protein sequence ID" value="ANN64401.1"/>
    <property type="molecule type" value="Genomic_DNA"/>
</dbReference>
<dbReference type="InterPro" id="IPR004089">
    <property type="entry name" value="MCPsignal_dom"/>
</dbReference>
<evidence type="ECO:0000313" key="13">
    <source>
        <dbReference type="EMBL" id="ANN64401.1"/>
    </source>
</evidence>
<gene>
    <name evidence="13" type="ORF">BHYOB78_11125</name>
</gene>
<protein>
    <submittedName>
        <fullName evidence="13">Chemotaxis protein</fullName>
    </submittedName>
</protein>
<dbReference type="AlphaFoldDB" id="A0A3B6VX70"/>
<evidence type="ECO:0000256" key="8">
    <source>
        <dbReference type="PROSITE-ProRule" id="PRU00284"/>
    </source>
</evidence>
<evidence type="ECO:0000256" key="3">
    <source>
        <dbReference type="ARBA" id="ARBA00022500"/>
    </source>
</evidence>
<dbReference type="SMART" id="SM00283">
    <property type="entry name" value="MA"/>
    <property type="match status" value="1"/>
</dbReference>
<evidence type="ECO:0000259" key="12">
    <source>
        <dbReference type="PROSITE" id="PS50885"/>
    </source>
</evidence>
<dbReference type="GO" id="GO:0007165">
    <property type="term" value="P:signal transduction"/>
    <property type="evidence" value="ECO:0007669"/>
    <property type="project" value="UniProtKB-KW"/>
</dbReference>
<dbReference type="Proteomes" id="UP000092328">
    <property type="component" value="Chromosome"/>
</dbReference>
<keyword evidence="3" id="KW-0145">Chemotaxis</keyword>
<dbReference type="Pfam" id="PF00672">
    <property type="entry name" value="HAMP"/>
    <property type="match status" value="1"/>
</dbReference>
<comment type="subcellular location">
    <subcellularLocation>
        <location evidence="1">Cell membrane</location>
        <topology evidence="1">Multi-pass membrane protein</topology>
    </subcellularLocation>
</comment>